<sequence length="77" mass="8516">MRTTVDLPPAVHSQIKRLAEERKTSISSLVADLTRRGLEQLEPETPLEIDPETNLPVMHVGHRVTAADVDAFLADSE</sequence>
<dbReference type="EMBL" id="LK995515">
    <property type="protein sequence ID" value="CED91613.1"/>
    <property type="molecule type" value="Genomic_DNA"/>
</dbReference>
<proteinExistence type="predicted"/>
<accession>A0A1L7RR26</accession>
<dbReference type="InterPro" id="IPR010985">
    <property type="entry name" value="Ribbon_hlx_hlx"/>
</dbReference>
<protein>
    <submittedName>
        <fullName evidence="1">Ribbon-helix-helix</fullName>
    </submittedName>
</protein>
<dbReference type="GO" id="GO:0006355">
    <property type="term" value="P:regulation of DNA-templated transcription"/>
    <property type="evidence" value="ECO:0007669"/>
    <property type="project" value="InterPro"/>
</dbReference>
<evidence type="ECO:0000313" key="1">
    <source>
        <dbReference type="EMBL" id="CED91613.1"/>
    </source>
</evidence>
<organism evidence="1">
    <name type="scientific">Actinomyces succiniciruminis</name>
    <dbReference type="NCBI Taxonomy" id="1522002"/>
    <lineage>
        <taxon>Bacteria</taxon>
        <taxon>Bacillati</taxon>
        <taxon>Actinomycetota</taxon>
        <taxon>Actinomycetes</taxon>
        <taxon>Actinomycetales</taxon>
        <taxon>Actinomycetaceae</taxon>
        <taxon>Actinomyces</taxon>
    </lineage>
</organism>
<dbReference type="CDD" id="cd21631">
    <property type="entry name" value="RHH_CopG_NikR-like"/>
    <property type="match status" value="1"/>
</dbReference>
<dbReference type="AlphaFoldDB" id="A0A1L7RR26"/>
<dbReference type="RefSeq" id="WP_108967754.1">
    <property type="nucleotide sequence ID" value="NZ_LK995515.1"/>
</dbReference>
<name>A0A1L7RR26_9ACTO</name>
<dbReference type="SUPFAM" id="SSF47598">
    <property type="entry name" value="Ribbon-helix-helix"/>
    <property type="match status" value="1"/>
</dbReference>
<reference evidence="1" key="1">
    <citation type="submission" date="2014-07" db="EMBL/GenBank/DDBJ databases">
        <authorList>
            <person name="Zhang J.E."/>
            <person name="Yang H."/>
            <person name="Guo J."/>
            <person name="Deng Z."/>
            <person name="Luo H."/>
            <person name="Luo M."/>
            <person name="Zhao B."/>
        </authorList>
    </citation>
    <scope>NUCLEOTIDE SEQUENCE</scope>
    <source>
        <strain evidence="1">AM4</strain>
    </source>
</reference>
<gene>
    <name evidence="1" type="ORF">AAM4_1781</name>
</gene>